<proteinExistence type="predicted"/>
<protein>
    <submittedName>
        <fullName evidence="2">Uncharacterized protein</fullName>
    </submittedName>
</protein>
<keyword evidence="3" id="KW-1185">Reference proteome</keyword>
<comment type="caution">
    <text evidence="2">The sequence shown here is derived from an EMBL/GenBank/DDBJ whole genome shotgun (WGS) entry which is preliminary data.</text>
</comment>
<evidence type="ECO:0000313" key="2">
    <source>
        <dbReference type="EMBL" id="TNN72578.1"/>
    </source>
</evidence>
<dbReference type="AlphaFoldDB" id="A0A4Z2I3R2"/>
<feature type="region of interest" description="Disordered" evidence="1">
    <location>
        <begin position="85"/>
        <end position="134"/>
    </location>
</feature>
<feature type="compositionally biased region" description="Polar residues" evidence="1">
    <location>
        <begin position="29"/>
        <end position="43"/>
    </location>
</feature>
<feature type="region of interest" description="Disordered" evidence="1">
    <location>
        <begin position="29"/>
        <end position="50"/>
    </location>
</feature>
<dbReference type="EMBL" id="SRLO01000135">
    <property type="protein sequence ID" value="TNN72578.1"/>
    <property type="molecule type" value="Genomic_DNA"/>
</dbReference>
<feature type="compositionally biased region" description="Polar residues" evidence="1">
    <location>
        <begin position="104"/>
        <end position="120"/>
    </location>
</feature>
<gene>
    <name evidence="2" type="ORF">EYF80_017185</name>
</gene>
<name>A0A4Z2I3R2_9TELE</name>
<organism evidence="2 3">
    <name type="scientific">Liparis tanakae</name>
    <name type="common">Tanaka's snailfish</name>
    <dbReference type="NCBI Taxonomy" id="230148"/>
    <lineage>
        <taxon>Eukaryota</taxon>
        <taxon>Metazoa</taxon>
        <taxon>Chordata</taxon>
        <taxon>Craniata</taxon>
        <taxon>Vertebrata</taxon>
        <taxon>Euteleostomi</taxon>
        <taxon>Actinopterygii</taxon>
        <taxon>Neopterygii</taxon>
        <taxon>Teleostei</taxon>
        <taxon>Neoteleostei</taxon>
        <taxon>Acanthomorphata</taxon>
        <taxon>Eupercaria</taxon>
        <taxon>Perciformes</taxon>
        <taxon>Cottioidei</taxon>
        <taxon>Cottales</taxon>
        <taxon>Liparidae</taxon>
        <taxon>Liparis</taxon>
    </lineage>
</organism>
<sequence length="184" mass="19839">MMPSSDVFCKADAGLHCAAARYITHHQTQLQRRGNQLSSTRRTQPLLEEDGTPAVPLFSLGLRNTRKKKVSVCLQAGAGPTLRIVGGGRGGQRVERARGDGTGSERQSNPRLATKTSVPRQTDEEAAAQPGPRHSGIGSEICLLALLWCGSIRAAAAFAKWFPIPLWELFLKRDIGEAHDGSSN</sequence>
<dbReference type="Proteomes" id="UP000314294">
    <property type="component" value="Unassembled WGS sequence"/>
</dbReference>
<reference evidence="2 3" key="1">
    <citation type="submission" date="2019-03" db="EMBL/GenBank/DDBJ databases">
        <title>First draft genome of Liparis tanakae, snailfish: a comprehensive survey of snailfish specific genes.</title>
        <authorList>
            <person name="Kim W."/>
            <person name="Song I."/>
            <person name="Jeong J.-H."/>
            <person name="Kim D."/>
            <person name="Kim S."/>
            <person name="Ryu S."/>
            <person name="Song J.Y."/>
            <person name="Lee S.K."/>
        </authorList>
    </citation>
    <scope>NUCLEOTIDE SEQUENCE [LARGE SCALE GENOMIC DNA]</scope>
    <source>
        <tissue evidence="2">Muscle</tissue>
    </source>
</reference>
<accession>A0A4Z2I3R2</accession>
<evidence type="ECO:0000256" key="1">
    <source>
        <dbReference type="SAM" id="MobiDB-lite"/>
    </source>
</evidence>
<evidence type="ECO:0000313" key="3">
    <source>
        <dbReference type="Proteomes" id="UP000314294"/>
    </source>
</evidence>